<keyword evidence="5" id="KW-1185">Reference proteome</keyword>
<accession>A0A0C3L7R5</accession>
<dbReference type="GO" id="GO:0030248">
    <property type="term" value="F:cellulose binding"/>
    <property type="evidence" value="ECO:0007669"/>
    <property type="project" value="InterPro"/>
</dbReference>
<evidence type="ECO:0000259" key="3">
    <source>
        <dbReference type="PROSITE" id="PS51164"/>
    </source>
</evidence>
<dbReference type="Proteomes" id="UP000054248">
    <property type="component" value="Unassembled WGS sequence"/>
</dbReference>
<dbReference type="Pfam" id="PF00734">
    <property type="entry name" value="CBM_1"/>
    <property type="match status" value="1"/>
</dbReference>
<dbReference type="GO" id="GO:0005576">
    <property type="term" value="C:extracellular region"/>
    <property type="evidence" value="ECO:0007669"/>
    <property type="project" value="InterPro"/>
</dbReference>
<keyword evidence="1 2" id="KW-0732">Signal</keyword>
<reference evidence="5" key="2">
    <citation type="submission" date="2015-01" db="EMBL/GenBank/DDBJ databases">
        <title>Evolutionary Origins and Diversification of the Mycorrhizal Mutualists.</title>
        <authorList>
            <consortium name="DOE Joint Genome Institute"/>
            <consortium name="Mycorrhizal Genomics Consortium"/>
            <person name="Kohler A."/>
            <person name="Kuo A."/>
            <person name="Nagy L.G."/>
            <person name="Floudas D."/>
            <person name="Copeland A."/>
            <person name="Barry K.W."/>
            <person name="Cichocki N."/>
            <person name="Veneault-Fourrey C."/>
            <person name="LaButti K."/>
            <person name="Lindquist E.A."/>
            <person name="Lipzen A."/>
            <person name="Lundell T."/>
            <person name="Morin E."/>
            <person name="Murat C."/>
            <person name="Riley R."/>
            <person name="Ohm R."/>
            <person name="Sun H."/>
            <person name="Tunlid A."/>
            <person name="Henrissat B."/>
            <person name="Grigoriev I.V."/>
            <person name="Hibbett D.S."/>
            <person name="Martin F."/>
        </authorList>
    </citation>
    <scope>NUCLEOTIDE SEQUENCE [LARGE SCALE GENOMIC DNA]</scope>
    <source>
        <strain evidence="5">MUT 4182</strain>
    </source>
</reference>
<protein>
    <submittedName>
        <fullName evidence="4">Carbohydrate-binding module family 1 protein</fullName>
    </submittedName>
</protein>
<feature type="chain" id="PRO_5002179532" evidence="2">
    <location>
        <begin position="32"/>
        <end position="65"/>
    </location>
</feature>
<evidence type="ECO:0000313" key="4">
    <source>
        <dbReference type="EMBL" id="KIO17567.1"/>
    </source>
</evidence>
<organism evidence="4 5">
    <name type="scientific">Tulasnella calospora MUT 4182</name>
    <dbReference type="NCBI Taxonomy" id="1051891"/>
    <lineage>
        <taxon>Eukaryota</taxon>
        <taxon>Fungi</taxon>
        <taxon>Dikarya</taxon>
        <taxon>Basidiomycota</taxon>
        <taxon>Agaricomycotina</taxon>
        <taxon>Agaricomycetes</taxon>
        <taxon>Cantharellales</taxon>
        <taxon>Tulasnellaceae</taxon>
        <taxon>Tulasnella</taxon>
    </lineage>
</organism>
<gene>
    <name evidence="4" type="ORF">M407DRAFT_32755</name>
</gene>
<reference evidence="4 5" key="1">
    <citation type="submission" date="2014-04" db="EMBL/GenBank/DDBJ databases">
        <authorList>
            <consortium name="DOE Joint Genome Institute"/>
            <person name="Kuo A."/>
            <person name="Girlanda M."/>
            <person name="Perotto S."/>
            <person name="Kohler A."/>
            <person name="Nagy L.G."/>
            <person name="Floudas D."/>
            <person name="Copeland A."/>
            <person name="Barry K.W."/>
            <person name="Cichocki N."/>
            <person name="Veneault-Fourrey C."/>
            <person name="LaButti K."/>
            <person name="Lindquist E.A."/>
            <person name="Lipzen A."/>
            <person name="Lundell T."/>
            <person name="Morin E."/>
            <person name="Murat C."/>
            <person name="Sun H."/>
            <person name="Tunlid A."/>
            <person name="Henrissat B."/>
            <person name="Grigoriev I.V."/>
            <person name="Hibbett D.S."/>
            <person name="Martin F."/>
            <person name="Nordberg H.P."/>
            <person name="Cantor M.N."/>
            <person name="Hua S.X."/>
        </authorList>
    </citation>
    <scope>NUCLEOTIDE SEQUENCE [LARGE SCALE GENOMIC DNA]</scope>
    <source>
        <strain evidence="4 5">MUT 4182</strain>
    </source>
</reference>
<dbReference type="EMBL" id="KN823367">
    <property type="protein sequence ID" value="KIO17567.1"/>
    <property type="molecule type" value="Genomic_DNA"/>
</dbReference>
<dbReference type="GO" id="GO:0005975">
    <property type="term" value="P:carbohydrate metabolic process"/>
    <property type="evidence" value="ECO:0007669"/>
    <property type="project" value="InterPro"/>
</dbReference>
<dbReference type="InterPro" id="IPR000254">
    <property type="entry name" value="CBD"/>
</dbReference>
<dbReference type="PROSITE" id="PS51164">
    <property type="entry name" value="CBM1_2"/>
    <property type="match status" value="1"/>
</dbReference>
<evidence type="ECO:0000313" key="5">
    <source>
        <dbReference type="Proteomes" id="UP000054248"/>
    </source>
</evidence>
<feature type="signal peptide" evidence="2">
    <location>
        <begin position="1"/>
        <end position="31"/>
    </location>
</feature>
<feature type="domain" description="CBM1" evidence="3">
    <location>
        <begin position="32"/>
        <end position="65"/>
    </location>
</feature>
<dbReference type="AlphaFoldDB" id="A0A0C3L7R5"/>
<dbReference type="SUPFAM" id="SSF57180">
    <property type="entry name" value="Cellulose-binding domain"/>
    <property type="match status" value="1"/>
</dbReference>
<sequence length="65" mass="6859">MILKTSVDDTSTMKLLIPLAAIASLALQVNAAPSPGWGQCGGIGWTGPTECISPYICNYINPYCK</sequence>
<evidence type="ECO:0000256" key="2">
    <source>
        <dbReference type="SAM" id="SignalP"/>
    </source>
</evidence>
<dbReference type="HOGENOM" id="CLU_2851387_0_0_1"/>
<evidence type="ECO:0000256" key="1">
    <source>
        <dbReference type="ARBA" id="ARBA00022729"/>
    </source>
</evidence>
<proteinExistence type="predicted"/>
<dbReference type="InterPro" id="IPR035971">
    <property type="entry name" value="CBD_sf"/>
</dbReference>
<dbReference type="SMART" id="SM00236">
    <property type="entry name" value="fCBD"/>
    <property type="match status" value="1"/>
</dbReference>
<name>A0A0C3L7R5_9AGAM</name>